<evidence type="ECO:0000313" key="2">
    <source>
        <dbReference type="Proteomes" id="UP000006242"/>
    </source>
</evidence>
<keyword evidence="2" id="KW-1185">Reference proteome</keyword>
<dbReference type="AlphaFoldDB" id="U2E1D7"/>
<evidence type="ECO:0000313" key="1">
    <source>
        <dbReference type="EMBL" id="ERJ17731.1"/>
    </source>
</evidence>
<reference evidence="1 2" key="2">
    <citation type="journal article" date="2013" name="PLoS ONE">
        <title>INDIGO - INtegrated Data Warehouse of MIcrobial GenOmes with Examples from the Red Sea Extremophiles.</title>
        <authorList>
            <person name="Alam I."/>
            <person name="Antunes A."/>
            <person name="Kamau A.A."/>
            <person name="Ba Alawi W."/>
            <person name="Kalkatawi M."/>
            <person name="Stingl U."/>
            <person name="Bajic V.B."/>
        </authorList>
    </citation>
    <scope>NUCLEOTIDE SEQUENCE [LARGE SCALE GENOMIC DNA]</scope>
    <source>
        <strain evidence="1 2">E1L3A</strain>
    </source>
</reference>
<protein>
    <submittedName>
        <fullName evidence="1">Uncharacterized protein</fullName>
    </submittedName>
</protein>
<organism evidence="1 2">
    <name type="scientific">Salinisphaera shabanensis E1L3A</name>
    <dbReference type="NCBI Taxonomy" id="1033802"/>
    <lineage>
        <taxon>Bacteria</taxon>
        <taxon>Pseudomonadati</taxon>
        <taxon>Pseudomonadota</taxon>
        <taxon>Gammaproteobacteria</taxon>
        <taxon>Salinisphaerales</taxon>
        <taxon>Salinisphaeraceae</taxon>
        <taxon>Salinisphaera</taxon>
    </lineage>
</organism>
<accession>U2E1D7</accession>
<proteinExistence type="predicted"/>
<dbReference type="Proteomes" id="UP000006242">
    <property type="component" value="Unassembled WGS sequence"/>
</dbReference>
<name>U2E1D7_9GAMM</name>
<dbReference type="EMBL" id="AFNV02000030">
    <property type="protein sequence ID" value="ERJ17731.1"/>
    <property type="molecule type" value="Genomic_DNA"/>
</dbReference>
<sequence length="68" mass="7349">MQAIDIHASEIAGDTFVAGDCQQQCFGEFGDALAFAQCTVQAAIVSRHRLTCAQGQRHHDRDWCPGSA</sequence>
<reference evidence="1 2" key="1">
    <citation type="journal article" date="2011" name="J. Bacteriol.">
        <title>Genome sequence of Salinisphaera shabanensis, a gammaproteobacterium from the harsh, variable environment of the brine-seawater interface of the Shaban Deep in the Red Sea.</title>
        <authorList>
            <person name="Antunes A."/>
            <person name="Alam I."/>
            <person name="Bajic V.B."/>
            <person name="Stingl U."/>
        </authorList>
    </citation>
    <scope>NUCLEOTIDE SEQUENCE [LARGE SCALE GENOMIC DNA]</scope>
    <source>
        <strain evidence="1 2">E1L3A</strain>
    </source>
</reference>
<comment type="caution">
    <text evidence="1">The sequence shown here is derived from an EMBL/GenBank/DDBJ whole genome shotgun (WGS) entry which is preliminary data.</text>
</comment>
<gene>
    <name evidence="1" type="ORF">SSPSH_003494</name>
</gene>